<organism evidence="3 4">
    <name type="scientific">Telmatocola sphagniphila</name>
    <dbReference type="NCBI Taxonomy" id="1123043"/>
    <lineage>
        <taxon>Bacteria</taxon>
        <taxon>Pseudomonadati</taxon>
        <taxon>Planctomycetota</taxon>
        <taxon>Planctomycetia</taxon>
        <taxon>Gemmatales</taxon>
        <taxon>Gemmataceae</taxon>
    </lineage>
</organism>
<reference evidence="3" key="1">
    <citation type="submission" date="2021-05" db="EMBL/GenBank/DDBJ databases">
        <title>Complete genome sequence of the cellulolytic planctomycete Telmatocola sphagniphila SP2T and characterization of the first cellulase from planctomycetes.</title>
        <authorList>
            <person name="Rakitin A.L."/>
            <person name="Beletsky A.V."/>
            <person name="Naumoff D.G."/>
            <person name="Kulichevskaya I.S."/>
            <person name="Mardanov A.V."/>
            <person name="Ravin N.V."/>
            <person name="Dedysh S.N."/>
        </authorList>
    </citation>
    <scope>NUCLEOTIDE SEQUENCE</scope>
    <source>
        <strain evidence="3">SP2T</strain>
    </source>
</reference>
<keyword evidence="1" id="KW-0472">Membrane</keyword>
<dbReference type="InterPro" id="IPR027417">
    <property type="entry name" value="P-loop_NTPase"/>
</dbReference>
<evidence type="ECO:0000256" key="1">
    <source>
        <dbReference type="SAM" id="Phobius"/>
    </source>
</evidence>
<dbReference type="InterPro" id="IPR006073">
    <property type="entry name" value="GTP-bd"/>
</dbReference>
<name>A0A8E6BC20_9BACT</name>
<dbReference type="GO" id="GO:0043024">
    <property type="term" value="F:ribosomal small subunit binding"/>
    <property type="evidence" value="ECO:0007669"/>
    <property type="project" value="TreeGrafter"/>
</dbReference>
<dbReference type="GO" id="GO:0019843">
    <property type="term" value="F:rRNA binding"/>
    <property type="evidence" value="ECO:0007669"/>
    <property type="project" value="TreeGrafter"/>
</dbReference>
<dbReference type="GO" id="GO:0005525">
    <property type="term" value="F:GTP binding"/>
    <property type="evidence" value="ECO:0007669"/>
    <property type="project" value="InterPro"/>
</dbReference>
<dbReference type="KEGG" id="tsph:KIH39_11050"/>
<evidence type="ECO:0000259" key="2">
    <source>
        <dbReference type="Pfam" id="PF01926"/>
    </source>
</evidence>
<keyword evidence="4" id="KW-1185">Reference proteome</keyword>
<sequence>MTEPEPLLRTLAPLLGNLALELQNWKDSRQNFPLSLVAKSTVEGLLQDLRRRSEALQIERLSLVIAFMGGTGVGKSSLLNALAGSPIAASSVTRPTTREPVVYYHHSLRPENLDPALRHCRLVSHDREKLHEKILVDTPDLDSNDLENRERLLAILPIADIVLYVGSQEKYHDKLGWDLFKQQRERSAFAFVLNKWDRCLHNIANGMRPDQDLIRDLKQEGFENPILFRTMAAAWVENPDRTTPPAENEQFQELVLWIENGLNKLEIEAIKARGIGQLLTQLEKTLQESMPPDWSIPAQNIQLTWKGLFEEEAEQSADQLMQTLDRHQLEIEHHFRVEGQQRFRGLMAAWLGLSTKVRTMGSSLRDQLPIPRNPLSKSVEAEKPNLTYLIQACVSSTGEKVLEKRLEGLANRLLVSADQAGIAANQINAPITESRKEQGAALYEKSLMAAWQDLDSDRSSPSVPKHLLQTGVIQVANFLPGIVLIAGYLYLMWNFFVLNTQPSLFQVILPVLLTLIVILLLQLVVSWVLPFKWTAVREEFRRTILEKTSRDLQLAFGDIPEQLSSRILLERQKTETMLKNTQDVSNWLASRENAIAVRDLYGKTE</sequence>
<protein>
    <submittedName>
        <fullName evidence="3">50S ribosome-binding GTPase</fullName>
    </submittedName>
</protein>
<proteinExistence type="predicted"/>
<dbReference type="InterPro" id="IPR005662">
    <property type="entry name" value="GTPase_Era-like"/>
</dbReference>
<dbReference type="RefSeq" id="WP_213499383.1">
    <property type="nucleotide sequence ID" value="NZ_CP074694.1"/>
</dbReference>
<evidence type="ECO:0000313" key="4">
    <source>
        <dbReference type="Proteomes" id="UP000676194"/>
    </source>
</evidence>
<dbReference type="GO" id="GO:0000028">
    <property type="term" value="P:ribosomal small subunit assembly"/>
    <property type="evidence" value="ECO:0007669"/>
    <property type="project" value="TreeGrafter"/>
</dbReference>
<feature type="domain" description="G" evidence="2">
    <location>
        <begin position="65"/>
        <end position="195"/>
    </location>
</feature>
<dbReference type="Gene3D" id="3.40.50.300">
    <property type="entry name" value="P-loop containing nucleotide triphosphate hydrolases"/>
    <property type="match status" value="1"/>
</dbReference>
<feature type="transmembrane region" description="Helical" evidence="1">
    <location>
        <begin position="475"/>
        <end position="496"/>
    </location>
</feature>
<gene>
    <name evidence="3" type="ORF">KIH39_11050</name>
</gene>
<dbReference type="PANTHER" id="PTHR42698">
    <property type="entry name" value="GTPASE ERA"/>
    <property type="match status" value="1"/>
</dbReference>
<dbReference type="Pfam" id="PF01926">
    <property type="entry name" value="MMR_HSR1"/>
    <property type="match status" value="1"/>
</dbReference>
<keyword evidence="1" id="KW-1133">Transmembrane helix</keyword>
<dbReference type="AlphaFoldDB" id="A0A8E6BC20"/>
<keyword evidence="1" id="KW-0812">Transmembrane</keyword>
<dbReference type="SUPFAM" id="SSF52540">
    <property type="entry name" value="P-loop containing nucleoside triphosphate hydrolases"/>
    <property type="match status" value="1"/>
</dbReference>
<feature type="transmembrane region" description="Helical" evidence="1">
    <location>
        <begin position="508"/>
        <end position="531"/>
    </location>
</feature>
<evidence type="ECO:0000313" key="3">
    <source>
        <dbReference type="EMBL" id="QVL34413.1"/>
    </source>
</evidence>
<dbReference type="Proteomes" id="UP000676194">
    <property type="component" value="Chromosome"/>
</dbReference>
<accession>A0A8E6BC20</accession>
<dbReference type="PANTHER" id="PTHR42698:SF1">
    <property type="entry name" value="GTPASE ERA, MITOCHONDRIAL"/>
    <property type="match status" value="1"/>
</dbReference>
<dbReference type="EMBL" id="CP074694">
    <property type="protein sequence ID" value="QVL34413.1"/>
    <property type="molecule type" value="Genomic_DNA"/>
</dbReference>
<dbReference type="GO" id="GO:0005829">
    <property type="term" value="C:cytosol"/>
    <property type="evidence" value="ECO:0007669"/>
    <property type="project" value="TreeGrafter"/>
</dbReference>